<organism evidence="2 3">
    <name type="scientific">Streptomyces lavenduligriseus</name>
    <dbReference type="NCBI Taxonomy" id="67315"/>
    <lineage>
        <taxon>Bacteria</taxon>
        <taxon>Bacillati</taxon>
        <taxon>Actinomycetota</taxon>
        <taxon>Actinomycetes</taxon>
        <taxon>Kitasatosporales</taxon>
        <taxon>Streptomycetaceae</taxon>
        <taxon>Streptomyces</taxon>
    </lineage>
</organism>
<proteinExistence type="predicted"/>
<keyword evidence="3" id="KW-1185">Reference proteome</keyword>
<dbReference type="EMBL" id="JAMCCK010000005">
    <property type="protein sequence ID" value="MCL3992481.1"/>
    <property type="molecule type" value="Genomic_DNA"/>
</dbReference>
<gene>
    <name evidence="2" type="ORF">M4438_02870</name>
</gene>
<feature type="compositionally biased region" description="Low complexity" evidence="1">
    <location>
        <begin position="1"/>
        <end position="16"/>
    </location>
</feature>
<sequence>MTMSAAGRAATALARTDQVSVPLEPENHTGTRGPELDVLTGEPESLPAEPEAAGGDGATAATPRRSGRCRWSASATG</sequence>
<dbReference type="Proteomes" id="UP001202052">
    <property type="component" value="Unassembled WGS sequence"/>
</dbReference>
<evidence type="ECO:0000256" key="1">
    <source>
        <dbReference type="SAM" id="MobiDB-lite"/>
    </source>
</evidence>
<dbReference type="RefSeq" id="WP_249457025.1">
    <property type="nucleotide sequence ID" value="NZ_JAMCCK010000005.1"/>
</dbReference>
<evidence type="ECO:0000313" key="2">
    <source>
        <dbReference type="EMBL" id="MCL3992481.1"/>
    </source>
</evidence>
<accession>A0ABT0NM89</accession>
<feature type="region of interest" description="Disordered" evidence="1">
    <location>
        <begin position="1"/>
        <end position="77"/>
    </location>
</feature>
<comment type="caution">
    <text evidence="2">The sequence shown here is derived from an EMBL/GenBank/DDBJ whole genome shotgun (WGS) entry which is preliminary data.</text>
</comment>
<reference evidence="2 3" key="1">
    <citation type="submission" date="2022-05" db="EMBL/GenBank/DDBJ databases">
        <title>Genome Resource of Streptomyces lavenduligriseus GA1-1, a Strain with Broad-Spectrum Antifungal Activity against Phytopathogenic Fungi.</title>
        <authorList>
            <person name="Qi D."/>
        </authorList>
    </citation>
    <scope>NUCLEOTIDE SEQUENCE [LARGE SCALE GENOMIC DNA]</scope>
    <source>
        <strain evidence="2 3">GA1-1</strain>
    </source>
</reference>
<name>A0ABT0NM89_9ACTN</name>
<evidence type="ECO:0000313" key="3">
    <source>
        <dbReference type="Proteomes" id="UP001202052"/>
    </source>
</evidence>
<protein>
    <submittedName>
        <fullName evidence="2">Uncharacterized protein</fullName>
    </submittedName>
</protein>
<feature type="compositionally biased region" description="Low complexity" evidence="1">
    <location>
        <begin position="41"/>
        <end position="63"/>
    </location>
</feature>